<dbReference type="InterPro" id="IPR014862">
    <property type="entry name" value="TrwC"/>
</dbReference>
<name>A0A0L0MC76_9BURK</name>
<feature type="compositionally biased region" description="Basic and acidic residues" evidence="1">
    <location>
        <begin position="980"/>
        <end position="1005"/>
    </location>
</feature>
<dbReference type="Pfam" id="PF08751">
    <property type="entry name" value="TrwC"/>
    <property type="match status" value="1"/>
</dbReference>
<evidence type="ECO:0000259" key="2">
    <source>
        <dbReference type="SMART" id="SM00382"/>
    </source>
</evidence>
<dbReference type="Pfam" id="PF13604">
    <property type="entry name" value="AAA_30"/>
    <property type="match status" value="1"/>
</dbReference>
<dbReference type="SMART" id="SM00382">
    <property type="entry name" value="AAA"/>
    <property type="match status" value="1"/>
</dbReference>
<feature type="domain" description="AAA+ ATPase" evidence="2">
    <location>
        <begin position="481"/>
        <end position="628"/>
    </location>
</feature>
<comment type="caution">
    <text evidence="3">The sequence shown here is derived from an EMBL/GenBank/DDBJ whole genome shotgun (WGS) entry which is preliminary data.</text>
</comment>
<sequence length="1005" mass="109050">MLSITKINSAKNQTKKLGGDGYLDYLGAPSTRQRGDFDDYARGKHPELGPPPFWACSGKDALGLGEIAEPEQVERLSRGFHPLTGAPLTQGAGDAHVMGLDMTFSAPKDVSVVFAGADAATRAELVACLHEAARAALGYAEQASITRHGRAGAIRQFADASIAACYTHFASRALDPQLHVHAFLFNAGKRANFDEWSALEQRPQFDRKMATGALFRVELAARLRECGFLIAADGPYFQIVGVTDEQRRAMSKRSQEIAENLSDAGALTASLSAARDVAAVNTRSAKSEPPLPELLNRFDRMASELGLMPETVAAMRSREATPSPRGQTAERGLALGEETPERDACPAFRIDHAELLARLTEKQSCATPQEALALICEKAMAQWSAAECLAELDRFMEFERVVQLGMTERLTPVFTSRATLELEATISRRVRDGASNLRHRVDPRLVDARFDALETELRSALGVGVSLDQQRAAALHVVAETGNHVLVEGWAGTGKTTLLRAVAGAYQDAGFSVVGCCQSAAAAQNLNRETGVASRTIASLLLSIQNGRARLDERSILLLNEAGMVGSREFGLLQDAARAAGAKFIAVGDSKQLQPIEAGGIFCALASEHGAAQISIIRRQRTDFEPLFAWLEGAGAKRSGVRREHVAAMRALPDESKLEALAALGEKSAWLRQTIEKWRERFDHEWLRDAVELFATGNAAPALRLLDAHGRLRLSQSQSAAAESLVAAWAADKTTLPKKMMIAGTRAEVAELNARARAVLVERGDVRDGDGLEIEIKRRDDTTAIKRFAAGDRIVFTQNDRELGVAIGATGTIAVIQPTVRGPELIVALDDPNAREKSRVRIPEAFGRFDHAYCLTNAKSQGRTVDSAYVLANAMADREWTYVAASRSRFATTLFVDASAIAMGDPESHLSRPDETFDRDQAVDALARRMSRSRAKGTTLDYPMPTQGESATAQIKTPEPTRAPTHSTLEASTRETLSQEQKEALRELAGIRRDHPRETAPELCR</sequence>
<protein>
    <submittedName>
        <fullName evidence="3">Conjugal transfer protein TraA</fullName>
    </submittedName>
</protein>
<feature type="region of interest" description="Disordered" evidence="1">
    <location>
        <begin position="930"/>
        <end position="1005"/>
    </location>
</feature>
<feature type="compositionally biased region" description="Polar residues" evidence="1">
    <location>
        <begin position="964"/>
        <end position="979"/>
    </location>
</feature>
<dbReference type="SUPFAM" id="SSF55464">
    <property type="entry name" value="Origin of replication-binding domain, RBD-like"/>
    <property type="match status" value="1"/>
</dbReference>
<dbReference type="RefSeq" id="WP_050454256.1">
    <property type="nucleotide sequence ID" value="NZ_LFJJ01000094.1"/>
</dbReference>
<dbReference type="OrthoDB" id="1634048at2"/>
<feature type="region of interest" description="Disordered" evidence="1">
    <location>
        <begin position="316"/>
        <end position="340"/>
    </location>
</feature>
<dbReference type="CDD" id="cd17933">
    <property type="entry name" value="DEXSc_RecD-like"/>
    <property type="match status" value="1"/>
</dbReference>
<keyword evidence="4" id="KW-1185">Reference proteome</keyword>
<dbReference type="Proteomes" id="UP000036959">
    <property type="component" value="Unassembled WGS sequence"/>
</dbReference>
<dbReference type="EMBL" id="LFJJ01000094">
    <property type="protein sequence ID" value="KND59865.1"/>
    <property type="molecule type" value="Genomic_DNA"/>
</dbReference>
<reference evidence="4" key="1">
    <citation type="submission" date="2015-06" db="EMBL/GenBank/DDBJ databases">
        <title>Comparative genomics of Burkholderia leaf nodule symbionts.</title>
        <authorList>
            <person name="Carlier A."/>
            <person name="Eberl L."/>
            <person name="Pinto-Carbo M."/>
        </authorList>
    </citation>
    <scope>NUCLEOTIDE SEQUENCE [LARGE SCALE GENOMIC DNA]</scope>
    <source>
        <strain evidence="4">UZHbot4</strain>
    </source>
</reference>
<dbReference type="InterPro" id="IPR027417">
    <property type="entry name" value="P-loop_NTPase"/>
</dbReference>
<evidence type="ECO:0000256" key="1">
    <source>
        <dbReference type="SAM" id="MobiDB-lite"/>
    </source>
</evidence>
<dbReference type="InterPro" id="IPR003593">
    <property type="entry name" value="AAA+_ATPase"/>
</dbReference>
<evidence type="ECO:0000313" key="4">
    <source>
        <dbReference type="Proteomes" id="UP000036959"/>
    </source>
</evidence>
<organism evidence="3 4">
    <name type="scientific">Candidatus Burkholderia verschuerenii</name>
    <dbReference type="NCBI Taxonomy" id="242163"/>
    <lineage>
        <taxon>Bacteria</taxon>
        <taxon>Pseudomonadati</taxon>
        <taxon>Pseudomonadota</taxon>
        <taxon>Betaproteobacteria</taxon>
        <taxon>Burkholderiales</taxon>
        <taxon>Burkholderiaceae</taxon>
        <taxon>Burkholderia</taxon>
    </lineage>
</organism>
<accession>A0A0L0MC76</accession>
<proteinExistence type="predicted"/>
<evidence type="ECO:0000313" key="3">
    <source>
        <dbReference type="EMBL" id="KND59865.1"/>
    </source>
</evidence>
<dbReference type="CDD" id="cd18809">
    <property type="entry name" value="SF1_C_RecD"/>
    <property type="match status" value="1"/>
</dbReference>
<dbReference type="PATRIC" id="fig|242163.4.peg.7065"/>
<dbReference type="NCBIfam" id="NF041492">
    <property type="entry name" value="MobF"/>
    <property type="match status" value="1"/>
</dbReference>
<gene>
    <name evidence="3" type="ORF">BVER_04546</name>
</gene>
<dbReference type="Gene3D" id="3.40.50.300">
    <property type="entry name" value="P-loop containing nucleotide triphosphate hydrolases"/>
    <property type="match status" value="2"/>
</dbReference>
<dbReference type="SUPFAM" id="SSF52540">
    <property type="entry name" value="P-loop containing nucleoside triphosphate hydrolases"/>
    <property type="match status" value="2"/>
</dbReference>
<dbReference type="AlphaFoldDB" id="A0A0L0MC76"/>